<reference evidence="12 13" key="1">
    <citation type="submission" date="2016-08" db="EMBL/GenBank/DDBJ databases">
        <title>Draft genome of the agarase producing Sphingomonas sp. MCT13.</title>
        <authorList>
            <person name="D'Andrea M.M."/>
            <person name="Rossolini G.M."/>
            <person name="Thaller M.C."/>
        </authorList>
    </citation>
    <scope>NUCLEOTIDE SEQUENCE [LARGE SCALE GENOMIC DNA]</scope>
    <source>
        <strain evidence="12 13">MCT13</strain>
    </source>
</reference>
<comment type="caution">
    <text evidence="12">The sequence shown here is derived from an EMBL/GenBank/DDBJ whole genome shotgun (WGS) entry which is preliminary data.</text>
</comment>
<feature type="transmembrane region" description="Helical" evidence="9">
    <location>
        <begin position="90"/>
        <end position="109"/>
    </location>
</feature>
<dbReference type="Pfam" id="PF16916">
    <property type="entry name" value="ZT_dimer"/>
    <property type="match status" value="1"/>
</dbReference>
<dbReference type="EMBL" id="MDDS01000003">
    <property type="protein sequence ID" value="ODP39715.1"/>
    <property type="molecule type" value="Genomic_DNA"/>
</dbReference>
<sequence>MAHDHGAGGHSHDHTAGANARMLGWALALTSTYLVAEVIGGFVFNSLALLSDAAHMLTDVAALVIALIAIRIGQRPPDDKRTFGYRRFEILAAAFNAVLLFGIAIYVFVEAIQRFTDPEPVQSWGMLIVAAIGLVVNLISMRLLTAGKDGSFNVKGAYLEVWADMIGSVGVIVGALAIKFTGWTWIDPIVAVAIGLWVLPRTWLLLRDTTNVLLEGVPSGLRLVEVRAAVSAVPGVAGLNDLHVWSMSNDDVSCTMHVTLAAGADANTVRKAVAGLIDERFGIEHATIQTEGPGEACEESGQLHS</sequence>
<evidence type="ECO:0000256" key="4">
    <source>
        <dbReference type="ARBA" id="ARBA00022692"/>
    </source>
</evidence>
<dbReference type="GO" id="GO:0005886">
    <property type="term" value="C:plasma membrane"/>
    <property type="evidence" value="ECO:0007669"/>
    <property type="project" value="TreeGrafter"/>
</dbReference>
<evidence type="ECO:0000256" key="2">
    <source>
        <dbReference type="ARBA" id="ARBA00008873"/>
    </source>
</evidence>
<dbReference type="InterPro" id="IPR027469">
    <property type="entry name" value="Cation_efflux_TMD_sf"/>
</dbReference>
<evidence type="ECO:0000256" key="8">
    <source>
        <dbReference type="ARBA" id="ARBA00023136"/>
    </source>
</evidence>
<feature type="transmembrane region" description="Helical" evidence="9">
    <location>
        <begin position="182"/>
        <end position="199"/>
    </location>
</feature>
<evidence type="ECO:0000313" key="13">
    <source>
        <dbReference type="Proteomes" id="UP000094487"/>
    </source>
</evidence>
<dbReference type="PANTHER" id="PTHR11562:SF17">
    <property type="entry name" value="RE54080P-RELATED"/>
    <property type="match status" value="1"/>
</dbReference>
<keyword evidence="7" id="KW-0406">Ion transport</keyword>
<feature type="transmembrane region" description="Helical" evidence="9">
    <location>
        <begin position="156"/>
        <end position="176"/>
    </location>
</feature>
<accession>A0A1E3M2X2</accession>
<evidence type="ECO:0000256" key="5">
    <source>
        <dbReference type="ARBA" id="ARBA00022906"/>
    </source>
</evidence>
<dbReference type="InterPro" id="IPR058533">
    <property type="entry name" value="Cation_efflux_TM"/>
</dbReference>
<dbReference type="SUPFAM" id="SSF160240">
    <property type="entry name" value="Cation efflux protein cytoplasmic domain-like"/>
    <property type="match status" value="1"/>
</dbReference>
<evidence type="ECO:0000256" key="1">
    <source>
        <dbReference type="ARBA" id="ARBA00004141"/>
    </source>
</evidence>
<feature type="transmembrane region" description="Helical" evidence="9">
    <location>
        <begin position="53"/>
        <end position="70"/>
    </location>
</feature>
<dbReference type="RefSeq" id="WP_069318671.1">
    <property type="nucleotide sequence ID" value="NZ_MDDS01000003.1"/>
</dbReference>
<keyword evidence="6 9" id="KW-1133">Transmembrane helix</keyword>
<proteinExistence type="inferred from homology"/>
<dbReference type="InterPro" id="IPR036837">
    <property type="entry name" value="Cation_efflux_CTD_sf"/>
</dbReference>
<keyword evidence="5" id="KW-0864">Zinc transport</keyword>
<keyword evidence="4 9" id="KW-0812">Transmembrane</keyword>
<feature type="domain" description="Cation efflux protein transmembrane" evidence="10">
    <location>
        <begin position="26"/>
        <end position="214"/>
    </location>
</feature>
<dbReference type="InterPro" id="IPR050681">
    <property type="entry name" value="CDF/SLC30A"/>
</dbReference>
<feature type="transmembrane region" description="Helical" evidence="9">
    <location>
        <begin position="121"/>
        <end position="144"/>
    </location>
</feature>
<dbReference type="SUPFAM" id="SSF161111">
    <property type="entry name" value="Cation efflux protein transmembrane domain-like"/>
    <property type="match status" value="1"/>
</dbReference>
<evidence type="ECO:0000256" key="7">
    <source>
        <dbReference type="ARBA" id="ARBA00023065"/>
    </source>
</evidence>
<dbReference type="Gene3D" id="1.20.1510.10">
    <property type="entry name" value="Cation efflux protein transmembrane domain"/>
    <property type="match status" value="1"/>
</dbReference>
<dbReference type="Proteomes" id="UP000094487">
    <property type="component" value="Unassembled WGS sequence"/>
</dbReference>
<dbReference type="PANTHER" id="PTHR11562">
    <property type="entry name" value="CATION EFFLUX PROTEIN/ ZINC TRANSPORTER"/>
    <property type="match status" value="1"/>
</dbReference>
<dbReference type="InterPro" id="IPR002524">
    <property type="entry name" value="Cation_efflux"/>
</dbReference>
<dbReference type="NCBIfam" id="TIGR01297">
    <property type="entry name" value="CDF"/>
    <property type="match status" value="1"/>
</dbReference>
<dbReference type="GO" id="GO:0005385">
    <property type="term" value="F:zinc ion transmembrane transporter activity"/>
    <property type="evidence" value="ECO:0007669"/>
    <property type="project" value="TreeGrafter"/>
</dbReference>
<keyword evidence="3" id="KW-0813">Transport</keyword>
<organism evidence="12 13">
    <name type="scientific">Sphingomonas turrisvirgatae</name>
    <dbReference type="NCBI Taxonomy" id="1888892"/>
    <lineage>
        <taxon>Bacteria</taxon>
        <taxon>Pseudomonadati</taxon>
        <taxon>Pseudomonadota</taxon>
        <taxon>Alphaproteobacteria</taxon>
        <taxon>Sphingomonadales</taxon>
        <taxon>Sphingomonadaceae</taxon>
        <taxon>Sphingomonas</taxon>
    </lineage>
</organism>
<dbReference type="STRING" id="1888892.BFL28_08785"/>
<evidence type="ECO:0000259" key="11">
    <source>
        <dbReference type="Pfam" id="PF16916"/>
    </source>
</evidence>
<evidence type="ECO:0000256" key="6">
    <source>
        <dbReference type="ARBA" id="ARBA00022989"/>
    </source>
</evidence>
<dbReference type="OrthoDB" id="9809646at2"/>
<gene>
    <name evidence="12" type="ORF">BFL28_08785</name>
</gene>
<dbReference type="InterPro" id="IPR027470">
    <property type="entry name" value="Cation_efflux_CTD"/>
</dbReference>
<protein>
    <submittedName>
        <fullName evidence="12">Cation transporter</fullName>
    </submittedName>
</protein>
<keyword evidence="13" id="KW-1185">Reference proteome</keyword>
<feature type="domain" description="Cation efflux protein cytoplasmic" evidence="11">
    <location>
        <begin position="221"/>
        <end position="291"/>
    </location>
</feature>
<evidence type="ECO:0000259" key="10">
    <source>
        <dbReference type="Pfam" id="PF01545"/>
    </source>
</evidence>
<comment type="similarity">
    <text evidence="2">Belongs to the cation diffusion facilitator (CDF) transporter (TC 2.A.4) family. SLC30A subfamily.</text>
</comment>
<dbReference type="Pfam" id="PF01545">
    <property type="entry name" value="Cation_efflux"/>
    <property type="match status" value="1"/>
</dbReference>
<name>A0A1E3M2X2_9SPHN</name>
<keyword evidence="8 9" id="KW-0472">Membrane</keyword>
<evidence type="ECO:0000256" key="9">
    <source>
        <dbReference type="SAM" id="Phobius"/>
    </source>
</evidence>
<keyword evidence="5" id="KW-0862">Zinc</keyword>
<dbReference type="AlphaFoldDB" id="A0A1E3M2X2"/>
<evidence type="ECO:0000313" key="12">
    <source>
        <dbReference type="EMBL" id="ODP39715.1"/>
    </source>
</evidence>
<evidence type="ECO:0000256" key="3">
    <source>
        <dbReference type="ARBA" id="ARBA00022448"/>
    </source>
</evidence>
<comment type="subcellular location">
    <subcellularLocation>
        <location evidence="1">Membrane</location>
        <topology evidence="1">Multi-pass membrane protein</topology>
    </subcellularLocation>
</comment>
<feature type="transmembrane region" description="Helical" evidence="9">
    <location>
        <begin position="23"/>
        <end position="47"/>
    </location>
</feature>